<dbReference type="EMBL" id="CAJNIZ010039302">
    <property type="protein sequence ID" value="CAE7588723.1"/>
    <property type="molecule type" value="Genomic_DNA"/>
</dbReference>
<gene>
    <name evidence="1" type="ORF">SPIL2461_LOCUS15698</name>
</gene>
<evidence type="ECO:0000313" key="1">
    <source>
        <dbReference type="EMBL" id="CAE7588723.1"/>
    </source>
</evidence>
<feature type="non-terminal residue" evidence="1">
    <location>
        <position position="71"/>
    </location>
</feature>
<dbReference type="AlphaFoldDB" id="A0A812UZY8"/>
<protein>
    <submittedName>
        <fullName evidence="1">Uncharacterized protein</fullName>
    </submittedName>
</protein>
<evidence type="ECO:0000313" key="2">
    <source>
        <dbReference type="Proteomes" id="UP000649617"/>
    </source>
</evidence>
<keyword evidence="2" id="KW-1185">Reference proteome</keyword>
<accession>A0A812UZY8</accession>
<comment type="caution">
    <text evidence="1">The sequence shown here is derived from an EMBL/GenBank/DDBJ whole genome shotgun (WGS) entry which is preliminary data.</text>
</comment>
<reference evidence="1" key="1">
    <citation type="submission" date="2021-02" db="EMBL/GenBank/DDBJ databases">
        <authorList>
            <person name="Dougan E. K."/>
            <person name="Rhodes N."/>
            <person name="Thang M."/>
            <person name="Chan C."/>
        </authorList>
    </citation>
    <scope>NUCLEOTIDE SEQUENCE</scope>
</reference>
<dbReference type="Proteomes" id="UP000649617">
    <property type="component" value="Unassembled WGS sequence"/>
</dbReference>
<feature type="non-terminal residue" evidence="1">
    <location>
        <position position="1"/>
    </location>
</feature>
<organism evidence="1 2">
    <name type="scientific">Symbiodinium pilosum</name>
    <name type="common">Dinoflagellate</name>
    <dbReference type="NCBI Taxonomy" id="2952"/>
    <lineage>
        <taxon>Eukaryota</taxon>
        <taxon>Sar</taxon>
        <taxon>Alveolata</taxon>
        <taxon>Dinophyceae</taxon>
        <taxon>Suessiales</taxon>
        <taxon>Symbiodiniaceae</taxon>
        <taxon>Symbiodinium</taxon>
    </lineage>
</organism>
<sequence>SQNLRANGAPRSGDRRHPGRLCALCAGWCYPPAGPRLFGPAIPFQLHRGRSHALQGGCARASSHGPPDPSA</sequence>
<proteinExistence type="predicted"/>
<name>A0A812UZY8_SYMPI</name>